<dbReference type="eggNOG" id="arCOG03508">
    <property type="taxonomic scope" value="Archaea"/>
</dbReference>
<feature type="transmembrane region" description="Helical" evidence="1">
    <location>
        <begin position="7"/>
        <end position="25"/>
    </location>
</feature>
<dbReference type="AlphaFoldDB" id="C7P8Z7"/>
<reference evidence="2" key="1">
    <citation type="submission" date="2009-08" db="EMBL/GenBank/DDBJ databases">
        <title>Complete sequence of chromosome of Methanocaldococcus fervens AG86.</title>
        <authorList>
            <consortium name="US DOE Joint Genome Institute"/>
            <person name="Lucas S."/>
            <person name="Copeland A."/>
            <person name="Lapidus A."/>
            <person name="Glavina del Rio T."/>
            <person name="Tice H."/>
            <person name="Bruce D."/>
            <person name="Goodwin L."/>
            <person name="Pitluck S."/>
            <person name="Chertkov O."/>
            <person name="Detter J.C."/>
            <person name="Han C."/>
            <person name="Tapia R."/>
            <person name="Larimer F."/>
            <person name="Land M."/>
            <person name="Hauser L."/>
            <person name="Kyrpides N."/>
            <person name="Ovchinnikova G."/>
            <person name="Lupa-Sieprawska M."/>
            <person name="Whitman W.B."/>
        </authorList>
    </citation>
    <scope>NUCLEOTIDE SEQUENCE [LARGE SCALE GENOMIC DNA]</scope>
    <source>
        <strain evidence="2">AG86</strain>
    </source>
</reference>
<dbReference type="EMBL" id="CP001696">
    <property type="protein sequence ID" value="ACV25029.1"/>
    <property type="molecule type" value="Genomic_DNA"/>
</dbReference>
<proteinExistence type="predicted"/>
<organism evidence="2 3">
    <name type="scientific">Methanocaldococcus fervens (strain DSM 4213 / JCM 15782 / AG86)</name>
    <name type="common">Methanococcus fervens</name>
    <dbReference type="NCBI Taxonomy" id="573064"/>
    <lineage>
        <taxon>Archaea</taxon>
        <taxon>Methanobacteriati</taxon>
        <taxon>Methanobacteriota</taxon>
        <taxon>Methanomada group</taxon>
        <taxon>Methanococci</taxon>
        <taxon>Methanococcales</taxon>
        <taxon>Methanocaldococcaceae</taxon>
        <taxon>Methanocaldococcus</taxon>
    </lineage>
</organism>
<dbReference type="KEGG" id="mfe:Mefer_1220"/>
<protein>
    <submittedName>
        <fullName evidence="2">Uncharacterized protein</fullName>
    </submittedName>
</protein>
<name>C7P8Z7_METFA</name>
<keyword evidence="3" id="KW-1185">Reference proteome</keyword>
<dbReference type="GeneID" id="8365923"/>
<gene>
    <name evidence="2" type="ordered locus">Mefer_1220</name>
</gene>
<keyword evidence="1" id="KW-0812">Transmembrane</keyword>
<evidence type="ECO:0000256" key="1">
    <source>
        <dbReference type="SAM" id="Phobius"/>
    </source>
</evidence>
<evidence type="ECO:0000313" key="3">
    <source>
        <dbReference type="Proteomes" id="UP000001495"/>
    </source>
</evidence>
<keyword evidence="1" id="KW-0472">Membrane</keyword>
<dbReference type="OrthoDB" id="66028at2157"/>
<dbReference type="Proteomes" id="UP000001495">
    <property type="component" value="Chromosome"/>
</dbReference>
<keyword evidence="1" id="KW-1133">Transmembrane helix</keyword>
<dbReference type="STRING" id="573064.Mefer_1220"/>
<evidence type="ECO:0000313" key="2">
    <source>
        <dbReference type="EMBL" id="ACV25029.1"/>
    </source>
</evidence>
<dbReference type="RefSeq" id="WP_015791765.1">
    <property type="nucleotide sequence ID" value="NC_013156.1"/>
</dbReference>
<accession>C7P8Z7</accession>
<dbReference type="HOGENOM" id="CLU_041883_0_0_2"/>
<sequence>MYFSQNAIILVLLMFVISAVFYSTIEYKIKAVEDEITIKKADLNYDNMVNTLERNIDKIVNDAFVNASYKIMNERKFFDNSEDALTYITEYIKNEASNSLNYLKGNENISYSISSVNIRSTAEPEVVNVRLTAYIEYKKKLNNGELWASRTLNINKNVKLSRIPDPYVYLNEFYYTWGYYRIITVTDLPNVGDNIHCIIQLDSTNFDYSHMHNPSSPVEIRIIGNDYVLLPYKVLMWRNGSDEKSLILVECNKGQLLNNNQMLLLYNSTTTIDRQNESIVNIGDIYNTTISEEYANPDYKEKKSKNLMYYGEEGKYIFVNNGSYSIIGLYTNKTDSSWGSVGYKPLIEEN</sequence>